<gene>
    <name evidence="4" type="primary">fliE</name>
    <name evidence="6" type="ORF">BBF96_11070</name>
</gene>
<accession>A0A3Q9HRV4</accession>
<dbReference type="RefSeq" id="WP_127017233.1">
    <property type="nucleotide sequence ID" value="NZ_CP016379.1"/>
</dbReference>
<comment type="subcellular location">
    <subcellularLocation>
        <location evidence="1 4">Bacterial flagellum basal body</location>
    </subcellularLocation>
</comment>
<keyword evidence="6" id="KW-0966">Cell projection</keyword>
<dbReference type="HAMAP" id="MF_00724">
    <property type="entry name" value="FliE"/>
    <property type="match status" value="1"/>
</dbReference>
<keyword evidence="3 4" id="KW-0975">Bacterial flagellum</keyword>
<dbReference type="NCBIfam" id="TIGR00205">
    <property type="entry name" value="fliE"/>
    <property type="match status" value="1"/>
</dbReference>
<dbReference type="Pfam" id="PF02049">
    <property type="entry name" value="FliE"/>
    <property type="match status" value="1"/>
</dbReference>
<keyword evidence="6" id="KW-0969">Cilium</keyword>
<reference evidence="6 7" key="1">
    <citation type="submission" date="2016-07" db="EMBL/GenBank/DDBJ databases">
        <title>Genome and transcriptome analysis of iron-reducing fermentative bacteria Anoxybacter fermentans.</title>
        <authorList>
            <person name="Zeng X."/>
            <person name="Shao Z."/>
        </authorList>
    </citation>
    <scope>NUCLEOTIDE SEQUENCE [LARGE SCALE GENOMIC DNA]</scope>
    <source>
        <strain evidence="6 7">DY22613</strain>
    </source>
</reference>
<evidence type="ECO:0000256" key="2">
    <source>
        <dbReference type="ARBA" id="ARBA00009272"/>
    </source>
</evidence>
<keyword evidence="6" id="KW-0282">Flagellum</keyword>
<dbReference type="GO" id="GO:0009425">
    <property type="term" value="C:bacterial-type flagellum basal body"/>
    <property type="evidence" value="ECO:0007669"/>
    <property type="project" value="UniProtKB-SubCell"/>
</dbReference>
<dbReference type="InterPro" id="IPR001624">
    <property type="entry name" value="FliE"/>
</dbReference>
<dbReference type="Proteomes" id="UP000267250">
    <property type="component" value="Chromosome"/>
</dbReference>
<organism evidence="6 7">
    <name type="scientific">Anoxybacter fermentans</name>
    <dbReference type="NCBI Taxonomy" id="1323375"/>
    <lineage>
        <taxon>Bacteria</taxon>
        <taxon>Bacillati</taxon>
        <taxon>Bacillota</taxon>
        <taxon>Clostridia</taxon>
        <taxon>Halanaerobiales</taxon>
        <taxon>Anoxybacter</taxon>
    </lineage>
</organism>
<dbReference type="PRINTS" id="PR01006">
    <property type="entry name" value="FLGHOOKFLIE"/>
</dbReference>
<keyword evidence="7" id="KW-1185">Reference proteome</keyword>
<dbReference type="OrthoDB" id="9812413at2"/>
<dbReference type="GO" id="GO:0005198">
    <property type="term" value="F:structural molecule activity"/>
    <property type="evidence" value="ECO:0007669"/>
    <property type="project" value="UniProtKB-UniRule"/>
</dbReference>
<evidence type="ECO:0000313" key="6">
    <source>
        <dbReference type="EMBL" id="AZR73882.1"/>
    </source>
</evidence>
<evidence type="ECO:0000256" key="5">
    <source>
        <dbReference type="NCBIfam" id="TIGR00205"/>
    </source>
</evidence>
<sequence length="95" mass="10779">MKIENLQSPSFERNVEKTIKSGETGFADLLKKAINEVNQLQKRADLMAEKFAVGEIDNIHNVTIASEQAKLALELTLAVRNKVVEAYKEIMRMQF</sequence>
<dbReference type="KEGG" id="aft:BBF96_11070"/>
<evidence type="ECO:0000256" key="3">
    <source>
        <dbReference type="ARBA" id="ARBA00023143"/>
    </source>
</evidence>
<evidence type="ECO:0000313" key="7">
    <source>
        <dbReference type="Proteomes" id="UP000267250"/>
    </source>
</evidence>
<comment type="similarity">
    <text evidence="2 4">Belongs to the FliE family.</text>
</comment>
<protein>
    <recommendedName>
        <fullName evidence="4 5">Flagellar hook-basal body complex protein FliE</fullName>
    </recommendedName>
</protein>
<evidence type="ECO:0000256" key="1">
    <source>
        <dbReference type="ARBA" id="ARBA00004117"/>
    </source>
</evidence>
<dbReference type="PANTHER" id="PTHR34653">
    <property type="match status" value="1"/>
</dbReference>
<proteinExistence type="inferred from homology"/>
<name>A0A3Q9HRV4_9FIRM</name>
<dbReference type="PANTHER" id="PTHR34653:SF1">
    <property type="entry name" value="FLAGELLAR HOOK-BASAL BODY COMPLEX PROTEIN FLIE"/>
    <property type="match status" value="1"/>
</dbReference>
<evidence type="ECO:0000256" key="4">
    <source>
        <dbReference type="HAMAP-Rule" id="MF_00724"/>
    </source>
</evidence>
<dbReference type="GO" id="GO:0071973">
    <property type="term" value="P:bacterial-type flagellum-dependent cell motility"/>
    <property type="evidence" value="ECO:0007669"/>
    <property type="project" value="InterPro"/>
</dbReference>
<dbReference type="EMBL" id="CP016379">
    <property type="protein sequence ID" value="AZR73882.1"/>
    <property type="molecule type" value="Genomic_DNA"/>
</dbReference>
<dbReference type="GO" id="GO:0003774">
    <property type="term" value="F:cytoskeletal motor activity"/>
    <property type="evidence" value="ECO:0007669"/>
    <property type="project" value="InterPro"/>
</dbReference>
<dbReference type="AlphaFoldDB" id="A0A3Q9HRV4"/>